<feature type="transmembrane region" description="Helical" evidence="6">
    <location>
        <begin position="219"/>
        <end position="240"/>
    </location>
</feature>
<evidence type="ECO:0000313" key="8">
    <source>
        <dbReference type="Proteomes" id="UP000252147"/>
    </source>
</evidence>
<keyword evidence="4 6" id="KW-1133">Transmembrane helix</keyword>
<keyword evidence="5 6" id="KW-0472">Membrane</keyword>
<comment type="caution">
    <text evidence="7">The sequence shown here is derived from an EMBL/GenBank/DDBJ whole genome shotgun (WGS) entry which is preliminary data.</text>
</comment>
<evidence type="ECO:0000256" key="4">
    <source>
        <dbReference type="ARBA" id="ARBA00022989"/>
    </source>
</evidence>
<evidence type="ECO:0000256" key="6">
    <source>
        <dbReference type="SAM" id="Phobius"/>
    </source>
</evidence>
<dbReference type="SUPFAM" id="SSF161070">
    <property type="entry name" value="SNF-like"/>
    <property type="match status" value="1"/>
</dbReference>
<name>A0A368BMK1_9GAMM</name>
<feature type="transmembrane region" description="Helical" evidence="6">
    <location>
        <begin position="252"/>
        <end position="278"/>
    </location>
</feature>
<feature type="transmembrane region" description="Helical" evidence="6">
    <location>
        <begin position="145"/>
        <end position="162"/>
    </location>
</feature>
<dbReference type="Proteomes" id="UP000252147">
    <property type="component" value="Unassembled WGS sequence"/>
</dbReference>
<dbReference type="InterPro" id="IPR047218">
    <property type="entry name" value="YocR/YhdH-like"/>
</dbReference>
<dbReference type="PRINTS" id="PR00176">
    <property type="entry name" value="NANEUSMPORT"/>
</dbReference>
<evidence type="ECO:0000256" key="2">
    <source>
        <dbReference type="ARBA" id="ARBA00022448"/>
    </source>
</evidence>
<feature type="transmembrane region" description="Helical" evidence="6">
    <location>
        <begin position="92"/>
        <end position="125"/>
    </location>
</feature>
<dbReference type="InterPro" id="IPR037272">
    <property type="entry name" value="SNS_sf"/>
</dbReference>
<feature type="transmembrane region" description="Helical" evidence="6">
    <location>
        <begin position="423"/>
        <end position="443"/>
    </location>
</feature>
<feature type="transmembrane region" description="Helical" evidence="6">
    <location>
        <begin position="174"/>
        <end position="192"/>
    </location>
</feature>
<dbReference type="EMBL" id="QOPD01000006">
    <property type="protein sequence ID" value="RCL37926.1"/>
    <property type="molecule type" value="Genomic_DNA"/>
</dbReference>
<comment type="subcellular location">
    <subcellularLocation>
        <location evidence="1">Membrane</location>
        <topology evidence="1">Multi-pass membrane protein</topology>
    </subcellularLocation>
</comment>
<dbReference type="InterPro" id="IPR000175">
    <property type="entry name" value="Na/ntran_symport"/>
</dbReference>
<dbReference type="AlphaFoldDB" id="A0A368BMK1"/>
<proteinExistence type="predicted"/>
<feature type="transmembrane region" description="Helical" evidence="6">
    <location>
        <begin position="12"/>
        <end position="31"/>
    </location>
</feature>
<sequence length="454" mass="48694">MQSKSNQWNNNLAFLLAATGSAVGLGNIWGFPYKAGENGGGLFVLLYLFFVIVLGLPVFMAEVFIGKTGKGNPVSAIENLAVKSKSSKSWNLVGYAGILASLIIAGYYAVIAGLVVNYGFIAAAGFGVTDPSTVYASEVANFWEMTFWFSAFLIASGVVVGYGIDQGIEKAMRILLPMLFVLVILMVGYGAVKGDMASALNYLFSWKADQFNAGTIQAAVGQAFFSLSIGMGTLMAFGSYMPKDQKLGNASVVVVTADTAVALFAGLAIFPLVFFFALDPTAGTELVFKTMTTAFSEMGPLGQFIGPLFYFLLAVAAFSSMISILEPSVVFLSEKFSISRVKATTFVILFCFLLSLVSVAGFNVWKDVSIGALDNPFEAMKYLADDFLLLLVGTGISIFVGWRLENTINSEATGITNKGLLNLWVVILKWISPISLLTIWALGNLQILFGISFF</sequence>
<feature type="transmembrane region" description="Helical" evidence="6">
    <location>
        <begin position="344"/>
        <end position="362"/>
    </location>
</feature>
<dbReference type="NCBIfam" id="NF037979">
    <property type="entry name" value="Na_transp"/>
    <property type="match status" value="1"/>
</dbReference>
<dbReference type="Pfam" id="PF00209">
    <property type="entry name" value="SNF"/>
    <property type="match status" value="2"/>
</dbReference>
<dbReference type="PANTHER" id="PTHR42948:SF1">
    <property type="entry name" value="TRANSPORTER"/>
    <property type="match status" value="1"/>
</dbReference>
<keyword evidence="2" id="KW-0813">Transport</keyword>
<feature type="transmembrane region" description="Helical" evidence="6">
    <location>
        <begin position="43"/>
        <end position="65"/>
    </location>
</feature>
<organism evidence="7 8">
    <name type="scientific">SAR86 cluster bacterium</name>
    <dbReference type="NCBI Taxonomy" id="2030880"/>
    <lineage>
        <taxon>Bacteria</taxon>
        <taxon>Pseudomonadati</taxon>
        <taxon>Pseudomonadota</taxon>
        <taxon>Gammaproteobacteria</taxon>
        <taxon>SAR86 cluster</taxon>
    </lineage>
</organism>
<feature type="transmembrane region" description="Helical" evidence="6">
    <location>
        <begin position="382"/>
        <end position="402"/>
    </location>
</feature>
<evidence type="ECO:0000256" key="3">
    <source>
        <dbReference type="ARBA" id="ARBA00022692"/>
    </source>
</evidence>
<gene>
    <name evidence="7" type="ORF">DBW97_03820</name>
</gene>
<evidence type="ECO:0000313" key="7">
    <source>
        <dbReference type="EMBL" id="RCL37926.1"/>
    </source>
</evidence>
<accession>A0A368BMK1</accession>
<feature type="transmembrane region" description="Helical" evidence="6">
    <location>
        <begin position="308"/>
        <end position="332"/>
    </location>
</feature>
<reference evidence="7 8" key="1">
    <citation type="journal article" date="2018" name="Microbiome">
        <title>Fine metagenomic profile of the Mediterranean stratified and mixed water columns revealed by assembly and recruitment.</title>
        <authorList>
            <person name="Haro-Moreno J.M."/>
            <person name="Lopez-Perez M."/>
            <person name="De La Torre J.R."/>
            <person name="Picazo A."/>
            <person name="Camacho A."/>
            <person name="Rodriguez-Valera F."/>
        </authorList>
    </citation>
    <scope>NUCLEOTIDE SEQUENCE [LARGE SCALE GENOMIC DNA]</scope>
    <source>
        <strain evidence="7">MED-G83</strain>
    </source>
</reference>
<evidence type="ECO:0000256" key="1">
    <source>
        <dbReference type="ARBA" id="ARBA00004141"/>
    </source>
</evidence>
<dbReference type="PROSITE" id="PS50267">
    <property type="entry name" value="NA_NEUROTRAN_SYMP_3"/>
    <property type="match status" value="1"/>
</dbReference>
<evidence type="ECO:0000256" key="5">
    <source>
        <dbReference type="ARBA" id="ARBA00023136"/>
    </source>
</evidence>
<keyword evidence="3 6" id="KW-0812">Transmembrane</keyword>
<protein>
    <submittedName>
        <fullName evidence="7">Sodium-dependent transporter</fullName>
    </submittedName>
</protein>
<dbReference type="GO" id="GO:0016020">
    <property type="term" value="C:membrane"/>
    <property type="evidence" value="ECO:0007669"/>
    <property type="project" value="UniProtKB-SubCell"/>
</dbReference>
<dbReference type="CDD" id="cd10336">
    <property type="entry name" value="SLC6sbd_Tyt1-Like"/>
    <property type="match status" value="1"/>
</dbReference>
<dbReference type="PANTHER" id="PTHR42948">
    <property type="entry name" value="TRANSPORTER"/>
    <property type="match status" value="1"/>
</dbReference>